<feature type="domain" description="MAM" evidence="4">
    <location>
        <begin position="1005"/>
        <end position="1172"/>
    </location>
</feature>
<dbReference type="RefSeq" id="WP_221259232.1">
    <property type="nucleotide sequence ID" value="NZ_AP024749.1"/>
</dbReference>
<dbReference type="PROSITE" id="PS50853">
    <property type="entry name" value="FN3"/>
    <property type="match status" value="2"/>
</dbReference>
<dbReference type="EMBL" id="AP024749">
    <property type="protein sequence ID" value="BCY27622.1"/>
    <property type="molecule type" value="Genomic_DNA"/>
</dbReference>
<accession>A0ABN6HT98</accession>
<dbReference type="InterPro" id="IPR003961">
    <property type="entry name" value="FN3_dom"/>
</dbReference>
<evidence type="ECO:0000259" key="4">
    <source>
        <dbReference type="PROSITE" id="PS50060"/>
    </source>
</evidence>
<dbReference type="Gene3D" id="2.60.40.10">
    <property type="entry name" value="Immunoglobulins"/>
    <property type="match status" value="3"/>
</dbReference>
<keyword evidence="1 3" id="KW-0732">Signal</keyword>
<name>A0ABN6HT98_9FLAO</name>
<dbReference type="Proteomes" id="UP000825258">
    <property type="component" value="Chromosome"/>
</dbReference>
<feature type="domain" description="Fibronectin type-III" evidence="5">
    <location>
        <begin position="663"/>
        <end position="748"/>
    </location>
</feature>
<dbReference type="InterPro" id="IPR000998">
    <property type="entry name" value="MAM_dom"/>
</dbReference>
<dbReference type="Gene3D" id="3.40.390.10">
    <property type="entry name" value="Collagenase (Catalytic Domain)"/>
    <property type="match status" value="1"/>
</dbReference>
<dbReference type="InterPro" id="IPR051560">
    <property type="entry name" value="MAM_domain-containing"/>
</dbReference>
<evidence type="ECO:0000259" key="5">
    <source>
        <dbReference type="PROSITE" id="PS50853"/>
    </source>
</evidence>
<dbReference type="SUPFAM" id="SSF49899">
    <property type="entry name" value="Concanavalin A-like lectins/glucanases"/>
    <property type="match status" value="1"/>
</dbReference>
<protein>
    <recommendedName>
        <fullName evidence="8">Por secretion system C-terminal sorting domain-containing protein</fullName>
    </recommendedName>
</protein>
<dbReference type="Gene3D" id="2.60.120.200">
    <property type="match status" value="1"/>
</dbReference>
<dbReference type="InterPro" id="IPR045474">
    <property type="entry name" value="GEVED"/>
</dbReference>
<dbReference type="Pfam" id="PF20009">
    <property type="entry name" value="GEVED"/>
    <property type="match status" value="2"/>
</dbReference>
<feature type="region of interest" description="Disordered" evidence="2">
    <location>
        <begin position="462"/>
        <end position="490"/>
    </location>
</feature>
<sequence>MKQKLLAILLIAVTSFSFGQNGDSFWRTTSKKSNAKVVANKNVIGNPKLFELDIQKLQQKLVNLPERNSNLKTSKTIISFPNAEGKMENFQVWEQSNMDPDLAARYPEIKSYVGQGIENPSATIYFSISPLGIQTMTLYGDKEATFIEPYTTDLSSYTVYRKSDKRQAFTKFDCLVDDNLSSQIPTGANLRPNADDSKLRTFRLAMSVTGEYTAYFGGTKANALAAINNTMTRVNGVFEKDFGVRMVLISNTDAVIYTSASSDPYSPSSSMSNWNSQLQSTLTSVIGESNYDVGHLFGRDGGGGNAGCIGCVCVNGQKGSGYTSPADGVPQGDNFDIDYVAHELGHQFGANHTFSMSNEGTGANMEPGSGSTIMGYAGITSQDIQAHSDAYFHAVSIQQVTNNIKGKTCPTVTNTGNSVPTANAGSNYTIPKSTPFMLTGTGTDANGDALTYVWEQFDNASSSQTGASSAASATKTSGPNFRSYSPSTSPTRYFPQMSRVLAGATTTSGSEITVEALSSVARTLNFRFTVRDNRAGGSANNSDDMVVTVNGTAGPFSVTAPNTSVSYVGGSSQTVTWNVAGTTANGVNCANVDILLSTNGGSTWTTILASTPNDGSQAVTIPNTPSSQCRIMVKGTNHIFFDVSNSNFTITAGTGADNTAPSTPLNLTASGTTQTTTYLSWSASTDNVGVTGYNIYRGTTQIGTSTSTNYNVTGLSAATNYSFTVRAKDAAGNLSAQSNTASVTTLSSGGTGPTYCTSQGNSVADEYISRVQLNTINNSSNGGNGYTDFTSISTGLTKGNSYTITVTPTWTGSTYSEGYAVWIDYNQNGSFDDSGELVWSKAASTTTPVSGSFSVPATATNGATRMRVSMKYNGIPTSCETFSYGEVEDYTVNISGATADTTAPTAPTSLSASGTTQTTTNLSWNASTDNVGVTGYNVYQGATQIGTATTTSYNVTGLTAATTYSFTVRAKDAAGNISNSSNTVSVTTLPNASTGCTSTITSFPYNEGFESGLGAWTQSSSDDMDWTRDASGTPSSGTGPSSAAEGSYYMYIEASSPNYPSKVGILEGPCFNLSGLSNPTVSFQYHMYGAAMGTLKLEARANGSSTWTTIWTKSGDQGNAWQTATVSLASYSTVQLRFNNTTGTNYTGDATIDDISVSATVTNPNPVSYCTSQGNNTNDERISRVVYGSINNSSTGTAGYEDFTSVSTNVSRGSSQTITITPLWTGTVYSEGYAVWIDFNQDGDFTDAGEQVISIAATKSTPVSGNITIPTSASLGATRMRVSMKYNGIPTSCEAFSYGQVEDYTVNIQAGGKEIEDNSTITSTPEIRIYPNPAVDILNVTSVSENATFRVFNLMGQVVLNGKISNEMINVSNLQEGNYILEISNNDKITTKRFLKK</sequence>
<dbReference type="InterPro" id="IPR013783">
    <property type="entry name" value="Ig-like_fold"/>
</dbReference>
<dbReference type="Pfam" id="PF00629">
    <property type="entry name" value="MAM"/>
    <property type="match status" value="1"/>
</dbReference>
<evidence type="ECO:0000256" key="3">
    <source>
        <dbReference type="SAM" id="SignalP"/>
    </source>
</evidence>
<feature type="signal peptide" evidence="3">
    <location>
        <begin position="1"/>
        <end position="19"/>
    </location>
</feature>
<dbReference type="InterPro" id="IPR013320">
    <property type="entry name" value="ConA-like_dom_sf"/>
</dbReference>
<feature type="region of interest" description="Disordered" evidence="2">
    <location>
        <begin position="1020"/>
        <end position="1043"/>
    </location>
</feature>
<feature type="chain" id="PRO_5045633408" description="Por secretion system C-terminal sorting domain-containing protein" evidence="3">
    <location>
        <begin position="20"/>
        <end position="1397"/>
    </location>
</feature>
<gene>
    <name evidence="6" type="ORF">KK2020170_04900</name>
</gene>
<evidence type="ECO:0000256" key="1">
    <source>
        <dbReference type="ARBA" id="ARBA00022729"/>
    </source>
</evidence>
<evidence type="ECO:0000256" key="2">
    <source>
        <dbReference type="SAM" id="MobiDB-lite"/>
    </source>
</evidence>
<dbReference type="CDD" id="cd06263">
    <property type="entry name" value="MAM"/>
    <property type="match status" value="1"/>
</dbReference>
<dbReference type="PANTHER" id="PTHR23282">
    <property type="entry name" value="APICAL ENDOSOMAL GLYCOPROTEIN PRECURSOR"/>
    <property type="match status" value="1"/>
</dbReference>
<dbReference type="PROSITE" id="PS50060">
    <property type="entry name" value="MAM_2"/>
    <property type="match status" value="1"/>
</dbReference>
<feature type="domain" description="Fibronectin type-III" evidence="5">
    <location>
        <begin position="906"/>
        <end position="991"/>
    </location>
</feature>
<feature type="compositionally biased region" description="Polar residues" evidence="2">
    <location>
        <begin position="478"/>
        <end position="490"/>
    </location>
</feature>
<dbReference type="InterPro" id="IPR026444">
    <property type="entry name" value="Secre_tail"/>
</dbReference>
<dbReference type="Pfam" id="PF00041">
    <property type="entry name" value="fn3"/>
    <property type="match status" value="2"/>
</dbReference>
<dbReference type="Pfam" id="PF18962">
    <property type="entry name" value="Por_Secre_tail"/>
    <property type="match status" value="1"/>
</dbReference>
<organism evidence="6 7">
    <name type="scientific">Flavobacterium okayamense</name>
    <dbReference type="NCBI Taxonomy" id="2830782"/>
    <lineage>
        <taxon>Bacteria</taxon>
        <taxon>Pseudomonadati</taxon>
        <taxon>Bacteroidota</taxon>
        <taxon>Flavobacteriia</taxon>
        <taxon>Flavobacteriales</taxon>
        <taxon>Flavobacteriaceae</taxon>
        <taxon>Flavobacterium</taxon>
    </lineage>
</organism>
<dbReference type="InterPro" id="IPR024079">
    <property type="entry name" value="MetalloPept_cat_dom_sf"/>
</dbReference>
<dbReference type="SMART" id="SM00137">
    <property type="entry name" value="MAM"/>
    <property type="match status" value="1"/>
</dbReference>
<dbReference type="SMART" id="SM00060">
    <property type="entry name" value="FN3"/>
    <property type="match status" value="2"/>
</dbReference>
<dbReference type="InterPro" id="IPR036116">
    <property type="entry name" value="FN3_sf"/>
</dbReference>
<feature type="compositionally biased region" description="Low complexity" evidence="2">
    <location>
        <begin position="1030"/>
        <end position="1043"/>
    </location>
</feature>
<evidence type="ECO:0000313" key="6">
    <source>
        <dbReference type="EMBL" id="BCY27622.1"/>
    </source>
</evidence>
<reference evidence="6 7" key="1">
    <citation type="submission" date="2021-06" db="EMBL/GenBank/DDBJ databases">
        <title>Whole genome sequences of Flavobacterium sp. KK2020170 and assembly.</title>
        <authorList>
            <person name="Kitahara K."/>
            <person name="Miyoshi S."/>
            <person name="Uesaka K."/>
        </authorList>
    </citation>
    <scope>NUCLEOTIDE SEQUENCE [LARGE SCALE GENOMIC DNA]</scope>
    <source>
        <strain evidence="6 7">KK2020170</strain>
    </source>
</reference>
<evidence type="ECO:0000313" key="7">
    <source>
        <dbReference type="Proteomes" id="UP000825258"/>
    </source>
</evidence>
<evidence type="ECO:0008006" key="8">
    <source>
        <dbReference type="Google" id="ProtNLM"/>
    </source>
</evidence>
<dbReference type="SUPFAM" id="SSF55486">
    <property type="entry name" value="Metalloproteases ('zincins'), catalytic domain"/>
    <property type="match status" value="1"/>
</dbReference>
<dbReference type="CDD" id="cd00063">
    <property type="entry name" value="FN3"/>
    <property type="match status" value="2"/>
</dbReference>
<proteinExistence type="predicted"/>
<feature type="compositionally biased region" description="Low complexity" evidence="2">
    <location>
        <begin position="462"/>
        <end position="477"/>
    </location>
</feature>
<dbReference type="Pfam" id="PF13583">
    <property type="entry name" value="Reprolysin_4"/>
    <property type="match status" value="1"/>
</dbReference>
<dbReference type="NCBIfam" id="TIGR04183">
    <property type="entry name" value="Por_Secre_tail"/>
    <property type="match status" value="1"/>
</dbReference>
<keyword evidence="7" id="KW-1185">Reference proteome</keyword>
<dbReference type="PANTHER" id="PTHR23282:SF101">
    <property type="entry name" value="MAM DOMAIN-CONTAINING PROTEIN"/>
    <property type="match status" value="1"/>
</dbReference>
<dbReference type="SUPFAM" id="SSF49265">
    <property type="entry name" value="Fibronectin type III"/>
    <property type="match status" value="2"/>
</dbReference>